<gene>
    <name evidence="5" type="ORF">ACFQL7_22135</name>
</gene>
<dbReference type="Proteomes" id="UP001596417">
    <property type="component" value="Unassembled WGS sequence"/>
</dbReference>
<dbReference type="Gene3D" id="3.10.105.10">
    <property type="entry name" value="Dipeptide-binding Protein, Domain 3"/>
    <property type="match status" value="1"/>
</dbReference>
<dbReference type="PROSITE" id="PS51257">
    <property type="entry name" value="PROKAR_LIPOPROTEIN"/>
    <property type="match status" value="1"/>
</dbReference>
<dbReference type="InterPro" id="IPR000914">
    <property type="entry name" value="SBP_5_dom"/>
</dbReference>
<dbReference type="Gene3D" id="3.40.190.10">
    <property type="entry name" value="Periplasmic binding protein-like II"/>
    <property type="match status" value="1"/>
</dbReference>
<evidence type="ECO:0000256" key="3">
    <source>
        <dbReference type="ARBA" id="ARBA00022729"/>
    </source>
</evidence>
<organism evidence="5 6">
    <name type="scientific">Halocatena marina</name>
    <dbReference type="NCBI Taxonomy" id="2934937"/>
    <lineage>
        <taxon>Archaea</taxon>
        <taxon>Methanobacteriati</taxon>
        <taxon>Methanobacteriota</taxon>
        <taxon>Stenosarchaea group</taxon>
        <taxon>Halobacteria</taxon>
        <taxon>Halobacteriales</taxon>
        <taxon>Natronomonadaceae</taxon>
        <taxon>Halocatena</taxon>
    </lineage>
</organism>
<evidence type="ECO:0000313" key="5">
    <source>
        <dbReference type="EMBL" id="MFC7192249.1"/>
    </source>
</evidence>
<evidence type="ECO:0000256" key="1">
    <source>
        <dbReference type="ARBA" id="ARBA00005695"/>
    </source>
</evidence>
<dbReference type="RefSeq" id="WP_390206687.1">
    <property type="nucleotide sequence ID" value="NZ_JBHSZC010000003.1"/>
</dbReference>
<feature type="domain" description="Solute-binding protein family 5" evidence="4">
    <location>
        <begin position="107"/>
        <end position="499"/>
    </location>
</feature>
<dbReference type="PANTHER" id="PTHR30290:SF9">
    <property type="entry name" value="OLIGOPEPTIDE-BINDING PROTEIN APPA"/>
    <property type="match status" value="1"/>
</dbReference>
<dbReference type="Gene3D" id="3.90.76.10">
    <property type="entry name" value="Dipeptide-binding Protein, Domain 1"/>
    <property type="match status" value="1"/>
</dbReference>
<evidence type="ECO:0000259" key="4">
    <source>
        <dbReference type="Pfam" id="PF00496"/>
    </source>
</evidence>
<dbReference type="SUPFAM" id="SSF53850">
    <property type="entry name" value="Periplasmic binding protein-like II"/>
    <property type="match status" value="1"/>
</dbReference>
<protein>
    <submittedName>
        <fullName evidence="5">ABC transporter substrate-binding protein</fullName>
    </submittedName>
</protein>
<keyword evidence="3" id="KW-0732">Signal</keyword>
<reference evidence="5 6" key="1">
    <citation type="journal article" date="2019" name="Int. J. Syst. Evol. Microbiol.">
        <title>The Global Catalogue of Microorganisms (GCM) 10K type strain sequencing project: providing services to taxonomists for standard genome sequencing and annotation.</title>
        <authorList>
            <consortium name="The Broad Institute Genomics Platform"/>
            <consortium name="The Broad Institute Genome Sequencing Center for Infectious Disease"/>
            <person name="Wu L."/>
            <person name="Ma J."/>
        </authorList>
    </citation>
    <scope>NUCLEOTIDE SEQUENCE [LARGE SCALE GENOMIC DNA]</scope>
    <source>
        <strain evidence="5 6">RDMS1</strain>
    </source>
</reference>
<sequence length="639" mass="73672">MVKDSREQLSQRYSLSRRDIVKAVGAAGIAGLAGCSQSSNGSNSGGSTLTMFMDEVIPNEINFNPWNGGTDDMHRYQIFDYIAGYHQQEGEWYPVALNDWEIPSTIKKGETVQCEIFKNFTWHDGTDYKAKDFAGNLRLWKHFEDPLWDFISDVKITGDKTVEIPLSQKVDPLLLEETLFGGKRLMYRDDIFKENLDKLESANNDSQRKQAMNELTQYRYSGRDLLDQGLGCGPFKYSDSNSTRLILEPYEDYENPYIKSDDIGPSQISMLPIDTPEERWQSMMNEEADIAQNSSITNAQVKQLDKNGNDWMDWIVELRHTGRAVVWNTRRKPLDNRKVRWALAHAIDRQTMLKGESYGSFMLETADIPCGMSNFLTDKWIGDRKSEYMKFSSEGENIQDRVNREKATNLLKAEGFSKEGQWWQTPDNNRFEIELKSPPYFAGRSQALQQVLEDFGVKVKIYNEESTTYEGQTVPNHEYDALHWWQGQVPPIPYNGYNTNMALEAHLTAWPKNWDDDSDNNEYKIDVPPIGKPEGKLKEVDVKQVLTNLSKANSESEKKSSIQKLAWVYNWNQDKTYDVVRNQAVPFTTDDWKWPSPSGDRGLEKDQYGVDQNAYMRIGRQQSWPIRFGFPSLSKNKET</sequence>
<keyword evidence="2" id="KW-0813">Transport</keyword>
<dbReference type="EMBL" id="JBHTAX010000004">
    <property type="protein sequence ID" value="MFC7192249.1"/>
    <property type="molecule type" value="Genomic_DNA"/>
</dbReference>
<keyword evidence="6" id="KW-1185">Reference proteome</keyword>
<accession>A0ABD5YSP2</accession>
<dbReference type="InterPro" id="IPR039424">
    <property type="entry name" value="SBP_5"/>
</dbReference>
<proteinExistence type="inferred from homology"/>
<dbReference type="AlphaFoldDB" id="A0ABD5YSP2"/>
<evidence type="ECO:0000256" key="2">
    <source>
        <dbReference type="ARBA" id="ARBA00022448"/>
    </source>
</evidence>
<comment type="caution">
    <text evidence="5">The sequence shown here is derived from an EMBL/GenBank/DDBJ whole genome shotgun (WGS) entry which is preliminary data.</text>
</comment>
<dbReference type="Pfam" id="PF00496">
    <property type="entry name" value="SBP_bac_5"/>
    <property type="match status" value="1"/>
</dbReference>
<evidence type="ECO:0000313" key="6">
    <source>
        <dbReference type="Proteomes" id="UP001596417"/>
    </source>
</evidence>
<name>A0ABD5YSP2_9EURY</name>
<comment type="similarity">
    <text evidence="1">Belongs to the bacterial solute-binding protein 5 family.</text>
</comment>
<dbReference type="PANTHER" id="PTHR30290">
    <property type="entry name" value="PERIPLASMIC BINDING COMPONENT OF ABC TRANSPORTER"/>
    <property type="match status" value="1"/>
</dbReference>